<keyword evidence="1" id="KW-0472">Membrane</keyword>
<dbReference type="EMBL" id="SLUM01000032">
    <property type="protein sequence ID" value="TCL53517.1"/>
    <property type="molecule type" value="Genomic_DNA"/>
</dbReference>
<keyword evidence="1" id="KW-1133">Transmembrane helix</keyword>
<evidence type="ECO:0000256" key="1">
    <source>
        <dbReference type="SAM" id="Phobius"/>
    </source>
</evidence>
<dbReference type="STRING" id="1650663.GCA_001486665_03479"/>
<evidence type="ECO:0000313" key="3">
    <source>
        <dbReference type="Proteomes" id="UP000295184"/>
    </source>
</evidence>
<dbReference type="Proteomes" id="UP000295184">
    <property type="component" value="Unassembled WGS sequence"/>
</dbReference>
<gene>
    <name evidence="2" type="ORF">EDD77_13219</name>
</gene>
<sequence>MELKAIIAIALVVFIIGGLIFLKVRSRKK</sequence>
<name>A0A4R1QK42_9FIRM</name>
<protein>
    <submittedName>
        <fullName evidence="2">Uncharacterized protein</fullName>
    </submittedName>
</protein>
<organism evidence="2 3">
    <name type="scientific">Allofournierella massiliensis</name>
    <dbReference type="NCBI Taxonomy" id="1650663"/>
    <lineage>
        <taxon>Bacteria</taxon>
        <taxon>Bacillati</taxon>
        <taxon>Bacillota</taxon>
        <taxon>Clostridia</taxon>
        <taxon>Eubacteriales</taxon>
        <taxon>Oscillospiraceae</taxon>
        <taxon>Allofournierella</taxon>
    </lineage>
</organism>
<feature type="transmembrane region" description="Helical" evidence="1">
    <location>
        <begin position="6"/>
        <end position="24"/>
    </location>
</feature>
<comment type="caution">
    <text evidence="2">The sequence shown here is derived from an EMBL/GenBank/DDBJ whole genome shotgun (WGS) entry which is preliminary data.</text>
</comment>
<reference evidence="2 3" key="1">
    <citation type="submission" date="2019-03" db="EMBL/GenBank/DDBJ databases">
        <title>Genomic Encyclopedia of Type Strains, Phase IV (KMG-IV): sequencing the most valuable type-strain genomes for metagenomic binning, comparative biology and taxonomic classification.</title>
        <authorList>
            <person name="Goeker M."/>
        </authorList>
    </citation>
    <scope>NUCLEOTIDE SEQUENCE [LARGE SCALE GENOMIC DNA]</scope>
    <source>
        <strain evidence="2 3">DSM 100451</strain>
    </source>
</reference>
<proteinExistence type="predicted"/>
<evidence type="ECO:0000313" key="2">
    <source>
        <dbReference type="EMBL" id="TCL53517.1"/>
    </source>
</evidence>
<keyword evidence="1" id="KW-0812">Transmembrane</keyword>
<dbReference type="AlphaFoldDB" id="A0A4R1QK42"/>
<accession>A0A4R1QK42</accession>